<keyword evidence="3" id="KW-1185">Reference proteome</keyword>
<gene>
    <name evidence="2" type="ORF">OESDEN_10901</name>
</gene>
<organism evidence="2 3">
    <name type="scientific">Oesophagostomum dentatum</name>
    <name type="common">Nodular worm</name>
    <dbReference type="NCBI Taxonomy" id="61180"/>
    <lineage>
        <taxon>Eukaryota</taxon>
        <taxon>Metazoa</taxon>
        <taxon>Ecdysozoa</taxon>
        <taxon>Nematoda</taxon>
        <taxon>Chromadorea</taxon>
        <taxon>Rhabditida</taxon>
        <taxon>Rhabditina</taxon>
        <taxon>Rhabditomorpha</taxon>
        <taxon>Strongyloidea</taxon>
        <taxon>Strongylidae</taxon>
        <taxon>Oesophagostomum</taxon>
    </lineage>
</organism>
<sequence length="390" mass="46479">MAPPLRSIENELKKVEPLYKTRQREQTELLEELNQLSYRLGMEEDNVRPETDQLLSTEKVRVLEARRLKLDDMLQKRLRQAEKWQSDMQRFARKVGNAMDMDDENLKTILQLDLSKEDVCLSESMMSSIESYYTQLHEMYNDLVQEKEFRWTELYSRLSELWDQCHVADIERIIPESYDPDRHTERDFEEMSTEITRLECLYEARKEVCDILTKWKQKWAEKMAIEEKKKSAEYFQNRGRENNVFLDAKIERTLNEFTLPKLLKSLINAYDSYRESHPEDEIRVDGFTPPDYVKWVIDEYNASKEVERKTRRLRYDSHSNLSHCFNTTSTSSIPSMITPTKRIKNGPKHSSPKQSTPKVRSADKKNTSRRSLLKTPRFTRSPFRPKNKHT</sequence>
<dbReference type="GO" id="GO:0051256">
    <property type="term" value="P:mitotic spindle midzone assembly"/>
    <property type="evidence" value="ECO:0007669"/>
    <property type="project" value="TreeGrafter"/>
</dbReference>
<name>A0A0B1SVE6_OESDE</name>
<evidence type="ECO:0000256" key="1">
    <source>
        <dbReference type="SAM" id="MobiDB-lite"/>
    </source>
</evidence>
<evidence type="ECO:0000313" key="3">
    <source>
        <dbReference type="Proteomes" id="UP000053660"/>
    </source>
</evidence>
<dbReference type="EMBL" id="KN554449">
    <property type="protein sequence ID" value="KHJ89278.1"/>
    <property type="molecule type" value="Genomic_DNA"/>
</dbReference>
<feature type="compositionally biased region" description="Low complexity" evidence="1">
    <location>
        <begin position="327"/>
        <end position="340"/>
    </location>
</feature>
<dbReference type="OrthoDB" id="642895at2759"/>
<accession>A0A0B1SVE6</accession>
<reference evidence="2 3" key="1">
    <citation type="submission" date="2014-03" db="EMBL/GenBank/DDBJ databases">
        <title>Draft genome of the hookworm Oesophagostomum dentatum.</title>
        <authorList>
            <person name="Mitreva M."/>
        </authorList>
    </citation>
    <scope>NUCLEOTIDE SEQUENCE [LARGE SCALE GENOMIC DNA]</scope>
    <source>
        <strain evidence="2 3">OD-Hann</strain>
    </source>
</reference>
<dbReference type="GO" id="GO:1990023">
    <property type="term" value="C:mitotic spindle midzone"/>
    <property type="evidence" value="ECO:0007669"/>
    <property type="project" value="TreeGrafter"/>
</dbReference>
<feature type="compositionally biased region" description="Basic residues" evidence="1">
    <location>
        <begin position="341"/>
        <end position="351"/>
    </location>
</feature>
<feature type="region of interest" description="Disordered" evidence="1">
    <location>
        <begin position="324"/>
        <end position="390"/>
    </location>
</feature>
<dbReference type="PANTHER" id="PTHR19321:SF41">
    <property type="entry name" value="FASCETTO-RELATED"/>
    <property type="match status" value="1"/>
</dbReference>
<dbReference type="Gene3D" id="1.20.58.1520">
    <property type="match status" value="1"/>
</dbReference>
<protein>
    <submittedName>
        <fullName evidence="2">Uncharacterized protein</fullName>
    </submittedName>
</protein>
<proteinExistence type="predicted"/>
<dbReference type="Pfam" id="PF03999">
    <property type="entry name" value="MAP65_ASE1"/>
    <property type="match status" value="1"/>
</dbReference>
<dbReference type="GO" id="GO:0005737">
    <property type="term" value="C:cytoplasm"/>
    <property type="evidence" value="ECO:0007669"/>
    <property type="project" value="TreeGrafter"/>
</dbReference>
<dbReference type="AlphaFoldDB" id="A0A0B1SVE6"/>
<dbReference type="Proteomes" id="UP000053660">
    <property type="component" value="Unassembled WGS sequence"/>
</dbReference>
<dbReference type="GO" id="GO:0008017">
    <property type="term" value="F:microtubule binding"/>
    <property type="evidence" value="ECO:0007669"/>
    <property type="project" value="InterPro"/>
</dbReference>
<dbReference type="InterPro" id="IPR007145">
    <property type="entry name" value="MAP65_Ase1_PRC1"/>
</dbReference>
<dbReference type="PANTHER" id="PTHR19321">
    <property type="entry name" value="PROTEIN REGULATOR OF CYTOKINESIS 1 PRC1-RELATED"/>
    <property type="match status" value="1"/>
</dbReference>
<evidence type="ECO:0000313" key="2">
    <source>
        <dbReference type="EMBL" id="KHJ89278.1"/>
    </source>
</evidence>